<feature type="compositionally biased region" description="Basic residues" evidence="1">
    <location>
        <begin position="575"/>
        <end position="585"/>
    </location>
</feature>
<dbReference type="AlphaFoldDB" id="A0A8J8TA21"/>
<feature type="region of interest" description="Disordered" evidence="1">
    <location>
        <begin position="575"/>
        <end position="602"/>
    </location>
</feature>
<accession>A0A8J8TA21</accession>
<keyword evidence="2" id="KW-1133">Transmembrane helix</keyword>
<reference evidence="3" key="1">
    <citation type="submission" date="2019-06" db="EMBL/GenBank/DDBJ databases">
        <authorList>
            <person name="Zheng W."/>
        </authorList>
    </citation>
    <scope>NUCLEOTIDE SEQUENCE</scope>
    <source>
        <strain evidence="3">QDHG01</strain>
    </source>
</reference>
<dbReference type="OrthoDB" id="327433at2759"/>
<dbReference type="Proteomes" id="UP000785679">
    <property type="component" value="Unassembled WGS sequence"/>
</dbReference>
<keyword evidence="4" id="KW-1185">Reference proteome</keyword>
<dbReference type="EMBL" id="RRYP01000805">
    <property type="protein sequence ID" value="TNV86838.1"/>
    <property type="molecule type" value="Genomic_DNA"/>
</dbReference>
<evidence type="ECO:0008006" key="5">
    <source>
        <dbReference type="Google" id="ProtNLM"/>
    </source>
</evidence>
<evidence type="ECO:0000313" key="3">
    <source>
        <dbReference type="EMBL" id="TNV86838.1"/>
    </source>
</evidence>
<keyword evidence="2" id="KW-0812">Transmembrane</keyword>
<feature type="compositionally biased region" description="Polar residues" evidence="1">
    <location>
        <begin position="590"/>
        <end position="602"/>
    </location>
</feature>
<organism evidence="3 4">
    <name type="scientific">Halteria grandinella</name>
    <dbReference type="NCBI Taxonomy" id="5974"/>
    <lineage>
        <taxon>Eukaryota</taxon>
        <taxon>Sar</taxon>
        <taxon>Alveolata</taxon>
        <taxon>Ciliophora</taxon>
        <taxon>Intramacronucleata</taxon>
        <taxon>Spirotrichea</taxon>
        <taxon>Stichotrichia</taxon>
        <taxon>Sporadotrichida</taxon>
        <taxon>Halteriidae</taxon>
        <taxon>Halteria</taxon>
    </lineage>
</organism>
<feature type="transmembrane region" description="Helical" evidence="2">
    <location>
        <begin position="293"/>
        <end position="314"/>
    </location>
</feature>
<name>A0A8J8TA21_HALGN</name>
<protein>
    <recommendedName>
        <fullName evidence="5">TRP C-terminal domain-containing protein</fullName>
    </recommendedName>
</protein>
<evidence type="ECO:0000256" key="2">
    <source>
        <dbReference type="SAM" id="Phobius"/>
    </source>
</evidence>
<feature type="transmembrane region" description="Helical" evidence="2">
    <location>
        <begin position="113"/>
        <end position="134"/>
    </location>
</feature>
<proteinExistence type="predicted"/>
<feature type="transmembrane region" description="Helical" evidence="2">
    <location>
        <begin position="345"/>
        <end position="364"/>
    </location>
</feature>
<gene>
    <name evidence="3" type="ORF">FGO68_gene11786</name>
</gene>
<feature type="region of interest" description="Disordered" evidence="1">
    <location>
        <begin position="624"/>
        <end position="651"/>
    </location>
</feature>
<evidence type="ECO:0000313" key="4">
    <source>
        <dbReference type="Proteomes" id="UP000785679"/>
    </source>
</evidence>
<comment type="caution">
    <text evidence="3">The sequence shown here is derived from an EMBL/GenBank/DDBJ whole genome shotgun (WGS) entry which is preliminary data.</text>
</comment>
<feature type="transmembrane region" description="Helical" evidence="2">
    <location>
        <begin position="431"/>
        <end position="452"/>
    </location>
</feature>
<feature type="transmembrane region" description="Helical" evidence="2">
    <location>
        <begin position="401"/>
        <end position="419"/>
    </location>
</feature>
<evidence type="ECO:0000256" key="1">
    <source>
        <dbReference type="SAM" id="MobiDB-lite"/>
    </source>
</evidence>
<keyword evidence="2" id="KW-0472">Membrane</keyword>
<feature type="transmembrane region" description="Helical" evidence="2">
    <location>
        <begin position="256"/>
        <end position="281"/>
    </location>
</feature>
<feature type="transmembrane region" description="Helical" evidence="2">
    <location>
        <begin position="215"/>
        <end position="235"/>
    </location>
</feature>
<sequence>MDMINENNTRIYLNRSNGVDVRLNWTLEYLTPLKMQIIVDFNFEMLGTISDTQEFDGIHFVVMENICFTSPITGVVYYIKERQYSRTYIPPRMNSDEQFFIDSSEKGGRIASVILLTGISLLNILLPGFLAYLWGKLNDISELLILQMIAINMPGLSRKIMKILLDFVYFDIFQTDKILNAIYTFDDFNDDPISEFFDQCGISSMNCLKNMGTTALLIVPVLLSYILLLAMLGVSHRFTRLKKLFVQYKRRFKWNFYLRFIIQQFQAIFLAVLIGIQALSFDTEYTGDYMSSLASIALLPLTFYVPVMIFTIIARFRPRLKSKWFEKVFGSLIEGLNLDYINTQYWQAFIIIKWMITIIVLVGMKNVPAFQISTLYFISVFRQGQILVLRPFQQKGQNWLSLFNESMISAYLWHAIALTDINQVYDIRQGAGYGIITIVLLTIVVNLLYLIWESVSQLKVWLQQRKMRQALRVKKGPILNLKRSLPHLNQHPTASEVRKEIEPVKFDLKADNVQNETALKNQSTNLLPNQNSKQSDFSQFQNESFDQILSKLVPSLEKDNSSYVRRNNIEKNIKKVKKKRKRQNHKPISWANQLRSEGDPSPSNDKLNFFYCYNVDEQIRMGRNPSEKYSESPAHVRITTGQEDPWSEKGI</sequence>